<feature type="domain" description="Peptidase M12B propeptide" evidence="2">
    <location>
        <begin position="21"/>
        <end position="101"/>
    </location>
</feature>
<protein>
    <recommendedName>
        <fullName evidence="2">Peptidase M12B propeptide domain-containing protein</fullName>
    </recommendedName>
</protein>
<accession>A0A6S7JD82</accession>
<gene>
    <name evidence="3" type="ORF">PACLA_8A057686</name>
</gene>
<dbReference type="OrthoDB" id="10035764at2759"/>
<dbReference type="AlphaFoldDB" id="A0A6S7JD82"/>
<dbReference type="InterPro" id="IPR002870">
    <property type="entry name" value="Peptidase_M12B_N"/>
</dbReference>
<keyword evidence="1" id="KW-1015">Disulfide bond</keyword>
<dbReference type="EMBL" id="CACRXK020016743">
    <property type="protein sequence ID" value="CAB4030265.1"/>
    <property type="molecule type" value="Genomic_DNA"/>
</dbReference>
<keyword evidence="4" id="KW-1185">Reference proteome</keyword>
<dbReference type="PANTHER" id="PTHR11905">
    <property type="entry name" value="ADAM A DISINTEGRIN AND METALLOPROTEASE DOMAIN"/>
    <property type="match status" value="1"/>
</dbReference>
<evidence type="ECO:0000259" key="2">
    <source>
        <dbReference type="Pfam" id="PF01562"/>
    </source>
</evidence>
<feature type="non-terminal residue" evidence="3">
    <location>
        <position position="171"/>
    </location>
</feature>
<dbReference type="PANTHER" id="PTHR11905:SF256">
    <property type="entry name" value="PEPTIDASE M12B DOMAIN-CONTAINING PROTEIN"/>
    <property type="match status" value="1"/>
</dbReference>
<dbReference type="Pfam" id="PF01562">
    <property type="entry name" value="Pep_M12B_propep"/>
    <property type="match status" value="1"/>
</dbReference>
<reference evidence="3" key="1">
    <citation type="submission" date="2020-04" db="EMBL/GenBank/DDBJ databases">
        <authorList>
            <person name="Alioto T."/>
            <person name="Alioto T."/>
            <person name="Gomez Garrido J."/>
        </authorList>
    </citation>
    <scope>NUCLEOTIDE SEQUENCE</scope>
    <source>
        <strain evidence="3">A484AB</strain>
    </source>
</reference>
<evidence type="ECO:0000313" key="4">
    <source>
        <dbReference type="Proteomes" id="UP001152795"/>
    </source>
</evidence>
<evidence type="ECO:0000313" key="3">
    <source>
        <dbReference type="EMBL" id="CAB4030265.1"/>
    </source>
</evidence>
<evidence type="ECO:0000256" key="1">
    <source>
        <dbReference type="ARBA" id="ARBA00023157"/>
    </source>
</evidence>
<name>A0A6S7JD82_PARCT</name>
<dbReference type="Proteomes" id="UP001152795">
    <property type="component" value="Unassembled WGS sequence"/>
</dbReference>
<proteinExistence type="predicted"/>
<comment type="caution">
    <text evidence="3">The sequence shown here is derived from an EMBL/GenBank/DDBJ whole genome shotgun (WGS) entry which is preliminary data.</text>
</comment>
<sequence length="171" mass="19631">MDTKSTVNLSPLLFLVPEYDIAFPKHVDKRGQQISSYNAKREIEETGLKYYHLTAFNKNLHLKVSLNKHLLGPGFHVETRHKDGSRTITDAPHRNFYHGHVVDHPGSFVALSDNSGVSGAIRLVDDEILYMEPVPRHLLDHIHHDEHLPHLVVKKTEKDFQRGNKVMFDTE</sequence>
<organism evidence="3 4">
    <name type="scientific">Paramuricea clavata</name>
    <name type="common">Red gorgonian</name>
    <name type="synonym">Violescent sea-whip</name>
    <dbReference type="NCBI Taxonomy" id="317549"/>
    <lineage>
        <taxon>Eukaryota</taxon>
        <taxon>Metazoa</taxon>
        <taxon>Cnidaria</taxon>
        <taxon>Anthozoa</taxon>
        <taxon>Octocorallia</taxon>
        <taxon>Malacalcyonacea</taxon>
        <taxon>Plexauridae</taxon>
        <taxon>Paramuricea</taxon>
    </lineage>
</organism>